<dbReference type="GO" id="GO:0004497">
    <property type="term" value="F:monooxygenase activity"/>
    <property type="evidence" value="ECO:0007669"/>
    <property type="project" value="UniProtKB-ARBA"/>
</dbReference>
<protein>
    <submittedName>
        <fullName evidence="7">Rieske 2Fe-2S domain-containing protein</fullName>
    </submittedName>
</protein>
<dbReference type="InterPro" id="IPR036922">
    <property type="entry name" value="Rieske_2Fe-2S_sf"/>
</dbReference>
<dbReference type="SUPFAM" id="SSF50022">
    <property type="entry name" value="ISP domain"/>
    <property type="match status" value="1"/>
</dbReference>
<keyword evidence="5" id="KW-0411">Iron-sulfur</keyword>
<dbReference type="Gene3D" id="3.90.380.10">
    <property type="entry name" value="Naphthalene 1,2-dioxygenase Alpha Subunit, Chain A, domain 1"/>
    <property type="match status" value="1"/>
</dbReference>
<dbReference type="AlphaFoldDB" id="A0A947DEU1"/>
<keyword evidence="2" id="KW-0479">Metal-binding</keyword>
<evidence type="ECO:0000259" key="6">
    <source>
        <dbReference type="PROSITE" id="PS51296"/>
    </source>
</evidence>
<dbReference type="SUPFAM" id="SSF55961">
    <property type="entry name" value="Bet v1-like"/>
    <property type="match status" value="1"/>
</dbReference>
<gene>
    <name evidence="7" type="ORF">IXB50_10225</name>
</gene>
<dbReference type="Pfam" id="PF00355">
    <property type="entry name" value="Rieske"/>
    <property type="match status" value="1"/>
</dbReference>
<dbReference type="PROSITE" id="PS51296">
    <property type="entry name" value="RIESKE"/>
    <property type="match status" value="1"/>
</dbReference>
<dbReference type="PANTHER" id="PTHR21266:SF60">
    <property type="entry name" value="3-KETOSTEROID-9-ALPHA-MONOOXYGENASE, OXYGENASE COMPONENT"/>
    <property type="match status" value="1"/>
</dbReference>
<dbReference type="EMBL" id="JADOES010000016">
    <property type="protein sequence ID" value="MBT9315802.1"/>
    <property type="molecule type" value="Genomic_DNA"/>
</dbReference>
<evidence type="ECO:0000256" key="2">
    <source>
        <dbReference type="ARBA" id="ARBA00022723"/>
    </source>
</evidence>
<dbReference type="PROSITE" id="PS00570">
    <property type="entry name" value="RING_HYDROXYL_ALPHA"/>
    <property type="match status" value="1"/>
</dbReference>
<dbReference type="PANTHER" id="PTHR21266">
    <property type="entry name" value="IRON-SULFUR DOMAIN CONTAINING PROTEIN"/>
    <property type="match status" value="1"/>
</dbReference>
<evidence type="ECO:0000256" key="4">
    <source>
        <dbReference type="ARBA" id="ARBA00023004"/>
    </source>
</evidence>
<dbReference type="Proteomes" id="UP000717364">
    <property type="component" value="Unassembled WGS sequence"/>
</dbReference>
<evidence type="ECO:0000256" key="3">
    <source>
        <dbReference type="ARBA" id="ARBA00023002"/>
    </source>
</evidence>
<dbReference type="GO" id="GO:0005506">
    <property type="term" value="F:iron ion binding"/>
    <property type="evidence" value="ECO:0007669"/>
    <property type="project" value="InterPro"/>
</dbReference>
<keyword evidence="1" id="KW-0001">2Fe-2S</keyword>
<dbReference type="InterPro" id="IPR015881">
    <property type="entry name" value="ARHD_Rieske_2Fe_2S"/>
</dbReference>
<feature type="domain" description="Rieske" evidence="6">
    <location>
        <begin position="7"/>
        <end position="105"/>
    </location>
</feature>
<dbReference type="GO" id="GO:0051537">
    <property type="term" value="F:2 iron, 2 sulfur cluster binding"/>
    <property type="evidence" value="ECO:0007669"/>
    <property type="project" value="UniProtKB-KW"/>
</dbReference>
<name>A0A947DEU1_9CYAN</name>
<evidence type="ECO:0000313" key="8">
    <source>
        <dbReference type="Proteomes" id="UP000717364"/>
    </source>
</evidence>
<dbReference type="Gene3D" id="2.102.10.10">
    <property type="entry name" value="Rieske [2Fe-2S] iron-sulphur domain"/>
    <property type="match status" value="1"/>
</dbReference>
<dbReference type="InterPro" id="IPR050584">
    <property type="entry name" value="Cholesterol_7-desaturase"/>
</dbReference>
<evidence type="ECO:0000256" key="1">
    <source>
        <dbReference type="ARBA" id="ARBA00022714"/>
    </source>
</evidence>
<reference evidence="7" key="1">
    <citation type="submission" date="2020-11" db="EMBL/GenBank/DDBJ databases">
        <authorList>
            <person name="Konstantinou D."/>
            <person name="Gkelis S."/>
            <person name="Popin R."/>
            <person name="Fewer D."/>
            <person name="Sivonen K."/>
        </authorList>
    </citation>
    <scope>NUCLEOTIDE SEQUENCE</scope>
    <source>
        <strain evidence="7">TAU-MAC 1115</strain>
    </source>
</reference>
<reference evidence="7" key="2">
    <citation type="journal article" date="2021" name="Mar. Drugs">
        <title>Genome Reduction and Secondary Metabolism of the Marine Sponge-Associated Cyanobacterium Leptothoe.</title>
        <authorList>
            <person name="Konstantinou D."/>
            <person name="Popin R.V."/>
            <person name="Fewer D.P."/>
            <person name="Sivonen K."/>
            <person name="Gkelis S."/>
        </authorList>
    </citation>
    <scope>NUCLEOTIDE SEQUENCE</scope>
    <source>
        <strain evidence="7">TAU-MAC 1115</strain>
    </source>
</reference>
<keyword evidence="8" id="KW-1185">Reference proteome</keyword>
<evidence type="ECO:0000313" key="7">
    <source>
        <dbReference type="EMBL" id="MBT9315802.1"/>
    </source>
</evidence>
<organism evidence="7 8">
    <name type="scientific">Leptothoe spongobia TAU-MAC 1115</name>
    <dbReference type="NCBI Taxonomy" id="1967444"/>
    <lineage>
        <taxon>Bacteria</taxon>
        <taxon>Bacillati</taxon>
        <taxon>Cyanobacteriota</taxon>
        <taxon>Cyanophyceae</taxon>
        <taxon>Nodosilineales</taxon>
        <taxon>Cymatolegaceae</taxon>
        <taxon>Leptothoe</taxon>
        <taxon>Leptothoe spongobia</taxon>
    </lineage>
</organism>
<comment type="caution">
    <text evidence="7">The sequence shown here is derived from an EMBL/GenBank/DDBJ whole genome shotgun (WGS) entry which is preliminary data.</text>
</comment>
<dbReference type="InterPro" id="IPR017941">
    <property type="entry name" value="Rieske_2Fe-2S"/>
</dbReference>
<dbReference type="RefSeq" id="WP_215608871.1">
    <property type="nucleotide sequence ID" value="NZ_JADOES010000016.1"/>
</dbReference>
<keyword evidence="3" id="KW-0560">Oxidoreductase</keyword>
<sequence length="361" mass="42079">MNELNHWHPVLKSAALRQKPIGIELCGQEIVLFRTQSGKVGALKDRCPHRRMRLSLGWVEAEQLVCPFHGWRYGCDGQGHSPSTPRLKPCAEQFETAERYGWIWLKAAKSETSLPDLDFPDYHLACSLEHRIQAPLELVIDIFAEMEHAPTSHTFFGYGRSQVADVEPRFDFSDPTTIKLLSIVPQRSLPWIFEKMFGIRGGDRFFNHLTMHFSPMYHTYEIYWEQQKTGQLRQERLLSVFFFNPINSDETQCMSLHYLSKPQWGMPVFHLLQKHVLKYVLDHEVKRDKWVLENIADKQVDLQQLCLGRFDRILIEYRKRLQRIYRGQGAVSSATQSEPSKITQALYQLASSSNFPKDRSI</sequence>
<proteinExistence type="predicted"/>
<evidence type="ECO:0000256" key="5">
    <source>
        <dbReference type="ARBA" id="ARBA00023014"/>
    </source>
</evidence>
<accession>A0A947DEU1</accession>
<keyword evidence="4" id="KW-0408">Iron</keyword>
<dbReference type="GO" id="GO:0016705">
    <property type="term" value="F:oxidoreductase activity, acting on paired donors, with incorporation or reduction of molecular oxygen"/>
    <property type="evidence" value="ECO:0007669"/>
    <property type="project" value="UniProtKB-ARBA"/>
</dbReference>